<protein>
    <submittedName>
        <fullName evidence="1">Uncharacterized protein</fullName>
    </submittedName>
</protein>
<keyword evidence="2" id="KW-1185">Reference proteome</keyword>
<proteinExistence type="predicted"/>
<dbReference type="AlphaFoldDB" id="A0A0U4WH26"/>
<sequence>MNEQLQKPFQHVLQQWQRNQQAHILEGAEDEATLLEHHFYKFIEAFSAWFKTIDRPTSLEEALELPDVQEIARELPAPLYIPFENELDLLVDGIEQENDEKYD</sequence>
<evidence type="ECO:0000313" key="1">
    <source>
        <dbReference type="EMBL" id="BAU27960.1"/>
    </source>
</evidence>
<organism evidence="1 2">
    <name type="scientific">Aneurinibacillus soli</name>
    <dbReference type="NCBI Taxonomy" id="1500254"/>
    <lineage>
        <taxon>Bacteria</taxon>
        <taxon>Bacillati</taxon>
        <taxon>Bacillota</taxon>
        <taxon>Bacilli</taxon>
        <taxon>Bacillales</taxon>
        <taxon>Paenibacillaceae</taxon>
        <taxon>Aneurinibacillus group</taxon>
        <taxon>Aneurinibacillus</taxon>
    </lineage>
</organism>
<reference evidence="1 2" key="1">
    <citation type="submission" date="2015-12" db="EMBL/GenBank/DDBJ databases">
        <title>Genome sequence of Aneurinibacillus soli.</title>
        <authorList>
            <person name="Lee J.S."/>
            <person name="Lee K.C."/>
            <person name="Kim K.K."/>
            <person name="Lee B.W."/>
        </authorList>
    </citation>
    <scope>NUCLEOTIDE SEQUENCE [LARGE SCALE GENOMIC DNA]</scope>
    <source>
        <strain evidence="1 2">CB4</strain>
    </source>
</reference>
<evidence type="ECO:0000313" key="2">
    <source>
        <dbReference type="Proteomes" id="UP000217696"/>
    </source>
</evidence>
<dbReference type="RefSeq" id="WP_096465713.1">
    <property type="nucleotide sequence ID" value="NZ_AP017312.1"/>
</dbReference>
<gene>
    <name evidence="1" type="ORF">CB4_02134</name>
</gene>
<dbReference type="Proteomes" id="UP000217696">
    <property type="component" value="Chromosome"/>
</dbReference>
<name>A0A0U4WH26_9BACL</name>
<accession>A0A0U4WH26</accession>
<dbReference type="KEGG" id="asoc:CB4_02134"/>
<dbReference type="OrthoDB" id="2382111at2"/>
<dbReference type="EMBL" id="AP017312">
    <property type="protein sequence ID" value="BAU27960.1"/>
    <property type="molecule type" value="Genomic_DNA"/>
</dbReference>